<evidence type="ECO:0000313" key="2">
    <source>
        <dbReference type="EMBL" id="RDB25214.1"/>
    </source>
</evidence>
<dbReference type="EMBL" id="LUEZ02000041">
    <property type="protein sequence ID" value="RDB25214.1"/>
    <property type="molecule type" value="Genomic_DNA"/>
</dbReference>
<protein>
    <submittedName>
        <fullName evidence="2">NUAK family SNF1-like kinase 2</fullName>
    </submittedName>
</protein>
<accession>A0A369K0G9</accession>
<dbReference type="GO" id="GO:0005524">
    <property type="term" value="F:ATP binding"/>
    <property type="evidence" value="ECO:0007669"/>
    <property type="project" value="InterPro"/>
</dbReference>
<dbReference type="Proteomes" id="UP000076154">
    <property type="component" value="Unassembled WGS sequence"/>
</dbReference>
<proteinExistence type="predicted"/>
<dbReference type="OrthoDB" id="5987198at2759"/>
<keyword evidence="3" id="KW-1185">Reference proteome</keyword>
<dbReference type="GO" id="GO:0004674">
    <property type="term" value="F:protein serine/threonine kinase activity"/>
    <property type="evidence" value="ECO:0007669"/>
    <property type="project" value="TreeGrafter"/>
</dbReference>
<dbReference type="CDD" id="cd00180">
    <property type="entry name" value="PKc"/>
    <property type="match status" value="1"/>
</dbReference>
<dbReference type="InParanoid" id="A0A369K0G9"/>
<dbReference type="STRING" id="39966.A0A369K0G9"/>
<dbReference type="AlphaFoldDB" id="A0A369K0G9"/>
<dbReference type="PANTHER" id="PTHR44167">
    <property type="entry name" value="OVARIAN-SPECIFIC SERINE/THREONINE-PROTEIN KINASE LOK-RELATED"/>
    <property type="match status" value="1"/>
</dbReference>
<feature type="domain" description="Protein kinase" evidence="1">
    <location>
        <begin position="41"/>
        <end position="354"/>
    </location>
</feature>
<dbReference type="Pfam" id="PF00069">
    <property type="entry name" value="Pkinase"/>
    <property type="match status" value="1"/>
</dbReference>
<dbReference type="Gene3D" id="1.10.510.10">
    <property type="entry name" value="Transferase(Phosphotransferase) domain 1"/>
    <property type="match status" value="1"/>
</dbReference>
<dbReference type="SUPFAM" id="SSF56112">
    <property type="entry name" value="Protein kinase-like (PK-like)"/>
    <property type="match status" value="1"/>
</dbReference>
<sequence length="635" mass="71286">MADRLAFQDQFAAASTMADGMLYPSETFWRDHEPWLKEHGYSLRERYQLGWIASWIKDPRKKWFYCDDAIPATFSHLLDATRSDGSLVALKVIETSAHPDEIAIGKLFSSEALAHNPNNHCVPILDVLQVPDIEDSVIIVMPLLYPYDMTRFETVGEVVQFFRQILEGLKFMHQNHVAHRDCKFNNIMADISPLYNSPPHPFRLWKRRDLKGKARKCSSRTLTPIKYYILDFGLSQLYKPEDGPHLEVVGWGGDQSVPEFQTKDARCDPFPVDVYCLGNIIRGQFLEGSEGIPAKRGLEFMSSLVADMTQVDPKQRPTMDEVVAHFEEIVNDLSNRKLRSRISNVDEGRQEISLRFQGPEDWTQWAPFRGGRVAVSESTVRLLDVHQGNEQWRPKWSHPPPQPLWSSLATSPHIERFPFQQFSASPQPIISSPSQLSQGYYALSSLSPYCGYALHEYDGFKTVLNAAILAIASRTTLNNDYPFAKHPSLSPCHFVESPFIDVQLLPTFRLALGLLPACCRTSTDPRHSLPASKPKVRDVGRDAHAAVALRNYVASAALDSGTVISSVLSSSVSNSQEMVQSRLTGGGMGYTPTRPIGTVYHSAKFPKVAFPYDMDFIPSFLVIISLGPPVPPPLL</sequence>
<reference evidence="2" key="1">
    <citation type="submission" date="2018-04" db="EMBL/GenBank/DDBJ databases">
        <title>Whole genome sequencing of Hypsizygus marmoreus.</title>
        <authorList>
            <person name="Choi I.-G."/>
            <person name="Min B."/>
            <person name="Kim J.-G."/>
            <person name="Kim S."/>
            <person name="Oh Y.-L."/>
            <person name="Kong W.-S."/>
            <person name="Park H."/>
            <person name="Jeong J."/>
            <person name="Song E.-S."/>
        </authorList>
    </citation>
    <scope>NUCLEOTIDE SEQUENCE [LARGE SCALE GENOMIC DNA]</scope>
    <source>
        <strain evidence="2">51987-8</strain>
    </source>
</reference>
<dbReference type="PANTHER" id="PTHR44167:SF30">
    <property type="entry name" value="PHOSPHORYLASE KINASE"/>
    <property type="match status" value="1"/>
</dbReference>
<comment type="caution">
    <text evidence="2">The sequence shown here is derived from an EMBL/GenBank/DDBJ whole genome shotgun (WGS) entry which is preliminary data.</text>
</comment>
<name>A0A369K0G9_HYPMA</name>
<dbReference type="GO" id="GO:0044773">
    <property type="term" value="P:mitotic DNA damage checkpoint signaling"/>
    <property type="evidence" value="ECO:0007669"/>
    <property type="project" value="TreeGrafter"/>
</dbReference>
<dbReference type="GO" id="GO:0005634">
    <property type="term" value="C:nucleus"/>
    <property type="evidence" value="ECO:0007669"/>
    <property type="project" value="TreeGrafter"/>
</dbReference>
<gene>
    <name evidence="2" type="primary">NUAK2</name>
    <name evidence="2" type="ORF">Hypma_007475</name>
</gene>
<dbReference type="InterPro" id="IPR000719">
    <property type="entry name" value="Prot_kinase_dom"/>
</dbReference>
<dbReference type="SMART" id="SM00220">
    <property type="entry name" value="S_TKc"/>
    <property type="match status" value="1"/>
</dbReference>
<organism evidence="2 3">
    <name type="scientific">Hypsizygus marmoreus</name>
    <name type="common">White beech mushroom</name>
    <name type="synonym">Agaricus marmoreus</name>
    <dbReference type="NCBI Taxonomy" id="39966"/>
    <lineage>
        <taxon>Eukaryota</taxon>
        <taxon>Fungi</taxon>
        <taxon>Dikarya</taxon>
        <taxon>Basidiomycota</taxon>
        <taxon>Agaricomycotina</taxon>
        <taxon>Agaricomycetes</taxon>
        <taxon>Agaricomycetidae</taxon>
        <taxon>Agaricales</taxon>
        <taxon>Tricholomatineae</taxon>
        <taxon>Lyophyllaceae</taxon>
        <taxon>Hypsizygus</taxon>
    </lineage>
</organism>
<evidence type="ECO:0000259" key="1">
    <source>
        <dbReference type="PROSITE" id="PS50011"/>
    </source>
</evidence>
<evidence type="ECO:0000313" key="3">
    <source>
        <dbReference type="Proteomes" id="UP000076154"/>
    </source>
</evidence>
<dbReference type="PROSITE" id="PS50011">
    <property type="entry name" value="PROTEIN_KINASE_DOM"/>
    <property type="match status" value="1"/>
</dbReference>
<dbReference type="InterPro" id="IPR011009">
    <property type="entry name" value="Kinase-like_dom_sf"/>
</dbReference>